<feature type="domain" description="AAA+ ATPase" evidence="1">
    <location>
        <begin position="21"/>
        <end position="185"/>
    </location>
</feature>
<keyword evidence="3" id="KW-1185">Reference proteome</keyword>
<keyword evidence="2" id="KW-0378">Hydrolase</keyword>
<proteinExistence type="predicted"/>
<protein>
    <submittedName>
        <fullName evidence="2">Nucleoside triphosphate hydrolase</fullName>
    </submittedName>
</protein>
<dbReference type="SMART" id="SM00382">
    <property type="entry name" value="AAA"/>
    <property type="match status" value="1"/>
</dbReference>
<reference evidence="2" key="1">
    <citation type="submission" date="2022-11" db="EMBL/GenBank/DDBJ databases">
        <title>Hoeflea poritis sp. nov., isolated from scleractinian coral Porites lutea.</title>
        <authorList>
            <person name="Zhang G."/>
            <person name="Wei Q."/>
            <person name="Cai L."/>
        </authorList>
    </citation>
    <scope>NUCLEOTIDE SEQUENCE</scope>
    <source>
        <strain evidence="2">E7-10</strain>
    </source>
</reference>
<dbReference type="SUPFAM" id="SSF52540">
    <property type="entry name" value="P-loop containing nucleoside triphosphate hydrolases"/>
    <property type="match status" value="1"/>
</dbReference>
<dbReference type="Pfam" id="PF00485">
    <property type="entry name" value="PRK"/>
    <property type="match status" value="1"/>
</dbReference>
<dbReference type="InterPro" id="IPR006083">
    <property type="entry name" value="PRK/URK"/>
</dbReference>
<dbReference type="InterPro" id="IPR027417">
    <property type="entry name" value="P-loop_NTPase"/>
</dbReference>
<dbReference type="NCBIfam" id="NF006746">
    <property type="entry name" value="PRK09270.1-5"/>
    <property type="match status" value="1"/>
</dbReference>
<dbReference type="EMBL" id="JAPJZH010000001">
    <property type="protein sequence ID" value="MDA4844256.1"/>
    <property type="molecule type" value="Genomic_DNA"/>
</dbReference>
<evidence type="ECO:0000313" key="2">
    <source>
        <dbReference type="EMBL" id="MDA4844256.1"/>
    </source>
</evidence>
<accession>A0ABT4VHS6</accession>
<dbReference type="GO" id="GO:0016787">
    <property type="term" value="F:hydrolase activity"/>
    <property type="evidence" value="ECO:0007669"/>
    <property type="project" value="UniProtKB-KW"/>
</dbReference>
<evidence type="ECO:0000313" key="3">
    <source>
        <dbReference type="Proteomes" id="UP001148313"/>
    </source>
</evidence>
<sequence length="216" mass="23227">MSAIPPRDLLDTVVVAADRRARVIVAIAGPPGAGKSTLSSSLAQQLTTAGHSAAVVPMDGFHLDNDTLDRLGMRDRKGAPETFNADGFIALVEQLRINAGDVAVPEFDRASDSVRTKGGVVSKDCRFVLVEGNYLLLDDEPWSRLRPLFDLTVFLTAPMTDLRERLIARWLEHGYDRRTAEEKAGGNDIPNAQLVLSGSRTADVIVQSAGAAVHSP</sequence>
<organism evidence="2 3">
    <name type="scientific">Hoeflea poritis</name>
    <dbReference type="NCBI Taxonomy" id="2993659"/>
    <lineage>
        <taxon>Bacteria</taxon>
        <taxon>Pseudomonadati</taxon>
        <taxon>Pseudomonadota</taxon>
        <taxon>Alphaproteobacteria</taxon>
        <taxon>Hyphomicrobiales</taxon>
        <taxon>Rhizobiaceae</taxon>
        <taxon>Hoeflea</taxon>
    </lineage>
</organism>
<dbReference type="Gene3D" id="3.40.50.300">
    <property type="entry name" value="P-loop containing nucleotide triphosphate hydrolases"/>
    <property type="match status" value="3"/>
</dbReference>
<name>A0ABT4VHS6_9HYPH</name>
<dbReference type="PANTHER" id="PTHR10285">
    <property type="entry name" value="URIDINE KINASE"/>
    <property type="match status" value="1"/>
</dbReference>
<evidence type="ECO:0000259" key="1">
    <source>
        <dbReference type="SMART" id="SM00382"/>
    </source>
</evidence>
<gene>
    <name evidence="2" type="ORF">OOZ53_02795</name>
</gene>
<dbReference type="Proteomes" id="UP001148313">
    <property type="component" value="Unassembled WGS sequence"/>
</dbReference>
<comment type="caution">
    <text evidence="2">The sequence shown here is derived from an EMBL/GenBank/DDBJ whole genome shotgun (WGS) entry which is preliminary data.</text>
</comment>
<dbReference type="RefSeq" id="WP_271087775.1">
    <property type="nucleotide sequence ID" value="NZ_JAPJZH010000001.1"/>
</dbReference>
<dbReference type="InterPro" id="IPR003593">
    <property type="entry name" value="AAA+_ATPase"/>
</dbReference>